<dbReference type="OrthoDB" id="2797886at2759"/>
<feature type="compositionally biased region" description="Low complexity" evidence="1">
    <location>
        <begin position="493"/>
        <end position="507"/>
    </location>
</feature>
<evidence type="ECO:0000313" key="3">
    <source>
        <dbReference type="Proteomes" id="UP000053257"/>
    </source>
</evidence>
<sequence>MSEPSYFDTLDSPPPPAYEFSQQEFDQKVSHALEVSRAEPQRAGEAEEEWEVWDEAVFATAVARLAVSETATSPGASSSRSPADAPASGAALVPSAQAQQPPAQVGNGKGRVDRAPGFGASPDHVQPLRIVKKSTQAPLAQSGKKERPSWLEEAQLGGPPAPPAHRAAVDRPAVYRNDSVRSIQSSTPPPEFTPVGPSLDGPPYEGPPQPSGIVLTYVPGDSRPNSPLHSPVEARAPLPYRSLSPSQFSPPQPRNSIRRSLPPPPGPRAYSSSPGPQNRNVHQSLPSPPRIPPQPSPRPAASYGLKQGYGVVTPRVAFDPRVAYANEKTSFFDLASEEPQPQKVDAASLYSSAVSSLYTSSVSAPPPPPPLRPHYATPSINLSPYSNFSASQSHSSYHLPQPAAPAASSYSLHQPLIRESAASPAPSEMSAISRQSVHSTHSQHTATRPGYPSQQLQSGYHPGTGYQSTSYPSQAQTAYPAQPSYQHQQRPHYQSASYQSSYQPTSY</sequence>
<feature type="compositionally biased region" description="Polar residues" evidence="1">
    <location>
        <begin position="465"/>
        <end position="492"/>
    </location>
</feature>
<feature type="compositionally biased region" description="Low complexity" evidence="1">
    <location>
        <begin position="419"/>
        <end position="431"/>
    </location>
</feature>
<keyword evidence="3" id="KW-1185">Reference proteome</keyword>
<feature type="compositionally biased region" description="Polar residues" evidence="1">
    <location>
        <begin position="270"/>
        <end position="282"/>
    </location>
</feature>
<feature type="compositionally biased region" description="Pro residues" evidence="1">
    <location>
        <begin position="286"/>
        <end position="298"/>
    </location>
</feature>
<proteinExistence type="predicted"/>
<reference evidence="2 3" key="1">
    <citation type="journal article" date="2014" name="PLoS Genet.">
        <title>Analysis of the Phlebiopsis gigantea genome, transcriptome and secretome provides insight into its pioneer colonization strategies of wood.</title>
        <authorList>
            <person name="Hori C."/>
            <person name="Ishida T."/>
            <person name="Igarashi K."/>
            <person name="Samejima M."/>
            <person name="Suzuki H."/>
            <person name="Master E."/>
            <person name="Ferreira P."/>
            <person name="Ruiz-Duenas F.J."/>
            <person name="Held B."/>
            <person name="Canessa P."/>
            <person name="Larrondo L.F."/>
            <person name="Schmoll M."/>
            <person name="Druzhinina I.S."/>
            <person name="Kubicek C.P."/>
            <person name="Gaskell J.A."/>
            <person name="Kersten P."/>
            <person name="St John F."/>
            <person name="Glasner J."/>
            <person name="Sabat G."/>
            <person name="Splinter BonDurant S."/>
            <person name="Syed K."/>
            <person name="Yadav J."/>
            <person name="Mgbeahuruike A.C."/>
            <person name="Kovalchuk A."/>
            <person name="Asiegbu F.O."/>
            <person name="Lackner G."/>
            <person name="Hoffmeister D."/>
            <person name="Rencoret J."/>
            <person name="Gutierrez A."/>
            <person name="Sun H."/>
            <person name="Lindquist E."/>
            <person name="Barry K."/>
            <person name="Riley R."/>
            <person name="Grigoriev I.V."/>
            <person name="Henrissat B."/>
            <person name="Kues U."/>
            <person name="Berka R.M."/>
            <person name="Martinez A.T."/>
            <person name="Covert S.F."/>
            <person name="Blanchette R.A."/>
            <person name="Cullen D."/>
        </authorList>
    </citation>
    <scope>NUCLEOTIDE SEQUENCE [LARGE SCALE GENOMIC DNA]</scope>
    <source>
        <strain evidence="2 3">11061_1 CR5-6</strain>
    </source>
</reference>
<feature type="compositionally biased region" description="Polar residues" evidence="1">
    <location>
        <begin position="378"/>
        <end position="398"/>
    </location>
</feature>
<feature type="region of interest" description="Disordered" evidence="1">
    <location>
        <begin position="1"/>
        <end position="26"/>
    </location>
</feature>
<dbReference type="AlphaFoldDB" id="A0A0C3PII9"/>
<gene>
    <name evidence="2" type="ORF">PHLGIDRAFT_128645</name>
</gene>
<name>A0A0C3PII9_PHLG1</name>
<feature type="compositionally biased region" description="Low complexity" evidence="1">
    <location>
        <begin position="164"/>
        <end position="174"/>
    </location>
</feature>
<feature type="compositionally biased region" description="Low complexity" evidence="1">
    <location>
        <begin position="73"/>
        <end position="104"/>
    </location>
</feature>
<dbReference type="EMBL" id="KN840533">
    <property type="protein sequence ID" value="KIP05793.1"/>
    <property type="molecule type" value="Genomic_DNA"/>
</dbReference>
<accession>A0A0C3PII9</accession>
<evidence type="ECO:0000313" key="2">
    <source>
        <dbReference type="EMBL" id="KIP05793.1"/>
    </source>
</evidence>
<dbReference type="HOGENOM" id="CLU_537594_0_0_1"/>
<dbReference type="Proteomes" id="UP000053257">
    <property type="component" value="Unassembled WGS sequence"/>
</dbReference>
<feature type="compositionally biased region" description="Polar residues" evidence="1">
    <location>
        <begin position="432"/>
        <end position="458"/>
    </location>
</feature>
<protein>
    <submittedName>
        <fullName evidence="2">Uncharacterized protein</fullName>
    </submittedName>
</protein>
<evidence type="ECO:0000256" key="1">
    <source>
        <dbReference type="SAM" id="MobiDB-lite"/>
    </source>
</evidence>
<organism evidence="2 3">
    <name type="scientific">Phlebiopsis gigantea (strain 11061_1 CR5-6)</name>
    <name type="common">White-rot fungus</name>
    <name type="synonym">Peniophora gigantea</name>
    <dbReference type="NCBI Taxonomy" id="745531"/>
    <lineage>
        <taxon>Eukaryota</taxon>
        <taxon>Fungi</taxon>
        <taxon>Dikarya</taxon>
        <taxon>Basidiomycota</taxon>
        <taxon>Agaricomycotina</taxon>
        <taxon>Agaricomycetes</taxon>
        <taxon>Polyporales</taxon>
        <taxon>Phanerochaetaceae</taxon>
        <taxon>Phlebiopsis</taxon>
    </lineage>
</organism>
<feature type="region of interest" description="Disordered" evidence="1">
    <location>
        <begin position="357"/>
        <end position="507"/>
    </location>
</feature>
<feature type="region of interest" description="Disordered" evidence="1">
    <location>
        <begin position="68"/>
        <end position="305"/>
    </location>
</feature>